<name>A0ABW6E9N2_9ACTN</name>
<protein>
    <submittedName>
        <fullName evidence="2">Uncharacterized protein</fullName>
    </submittedName>
</protein>
<feature type="coiled-coil region" evidence="1">
    <location>
        <begin position="71"/>
        <end position="98"/>
    </location>
</feature>
<evidence type="ECO:0000313" key="2">
    <source>
        <dbReference type="EMBL" id="MFD3959893.1"/>
    </source>
</evidence>
<comment type="caution">
    <text evidence="2">The sequence shown here is derived from an EMBL/GenBank/DDBJ whole genome shotgun (WGS) entry which is preliminary data.</text>
</comment>
<evidence type="ECO:0000313" key="3">
    <source>
        <dbReference type="Proteomes" id="UP001598300"/>
    </source>
</evidence>
<sequence>MSPALDERDRIRAAMDRILDGQPQHSNGALTIVALAAEAQVPRNALTQRHTDLKNEFYEKVRARGETPDSEKRLRQQIRKLKELRAADAEELRRLREDNEALVGALHQAVTENRHLRQQLAEQPSNVRVLPAHGVGDKSNRGYR</sequence>
<dbReference type="EMBL" id="JBHXPM010000032">
    <property type="protein sequence ID" value="MFD3959893.1"/>
    <property type="molecule type" value="Genomic_DNA"/>
</dbReference>
<organism evidence="2 3">
    <name type="scientific">Streptomyces bacillaris</name>
    <dbReference type="NCBI Taxonomy" id="68179"/>
    <lineage>
        <taxon>Bacteria</taxon>
        <taxon>Bacillati</taxon>
        <taxon>Actinomycetota</taxon>
        <taxon>Actinomycetes</taxon>
        <taxon>Kitasatosporales</taxon>
        <taxon>Streptomycetaceae</taxon>
        <taxon>Streptomyces</taxon>
    </lineage>
</organism>
<gene>
    <name evidence="2" type="ORF">ACFWR3_27925</name>
</gene>
<keyword evidence="3" id="KW-1185">Reference proteome</keyword>
<evidence type="ECO:0000256" key="1">
    <source>
        <dbReference type="SAM" id="Coils"/>
    </source>
</evidence>
<proteinExistence type="predicted"/>
<dbReference type="Proteomes" id="UP001598300">
    <property type="component" value="Unassembled WGS sequence"/>
</dbReference>
<keyword evidence="1" id="KW-0175">Coiled coil</keyword>
<dbReference type="RefSeq" id="WP_076968417.1">
    <property type="nucleotide sequence ID" value="NZ_JBHVRE010000033.1"/>
</dbReference>
<accession>A0ABW6E9N2</accession>
<reference evidence="2 3" key="1">
    <citation type="submission" date="2024-09" db="EMBL/GenBank/DDBJ databases">
        <title>The Natural Products Discovery Center: Release of the First 8490 Sequenced Strains for Exploring Actinobacteria Biosynthetic Diversity.</title>
        <authorList>
            <person name="Kalkreuter E."/>
            <person name="Kautsar S.A."/>
            <person name="Yang D."/>
            <person name="Bader C.D."/>
            <person name="Teijaro C.N."/>
            <person name="Fluegel L."/>
            <person name="Davis C.M."/>
            <person name="Simpson J.R."/>
            <person name="Lauterbach L."/>
            <person name="Steele A.D."/>
            <person name="Gui C."/>
            <person name="Meng S."/>
            <person name="Li G."/>
            <person name="Viehrig K."/>
            <person name="Ye F."/>
            <person name="Su P."/>
            <person name="Kiefer A.F."/>
            <person name="Nichols A."/>
            <person name="Cepeda A.J."/>
            <person name="Yan W."/>
            <person name="Fan B."/>
            <person name="Jiang Y."/>
            <person name="Adhikari A."/>
            <person name="Zheng C.-J."/>
            <person name="Schuster L."/>
            <person name="Cowan T.M."/>
            <person name="Smanski M.J."/>
            <person name="Chevrette M.G."/>
            <person name="De Carvalho L.P.S."/>
            <person name="Shen B."/>
        </authorList>
    </citation>
    <scope>NUCLEOTIDE SEQUENCE [LARGE SCALE GENOMIC DNA]</scope>
    <source>
        <strain evidence="2 3">NPDC058584</strain>
    </source>
</reference>